<feature type="region of interest" description="Disordered" evidence="4">
    <location>
        <begin position="151"/>
        <end position="175"/>
    </location>
</feature>
<dbReference type="Proteomes" id="UP000261380">
    <property type="component" value="Unplaced"/>
</dbReference>
<keyword evidence="7" id="KW-1185">Reference proteome</keyword>
<dbReference type="CDD" id="cd02674">
    <property type="entry name" value="Peptidase_C19R"/>
    <property type="match status" value="1"/>
</dbReference>
<dbReference type="InterPro" id="IPR028889">
    <property type="entry name" value="USP"/>
</dbReference>
<protein>
    <recommendedName>
        <fullName evidence="2">ubiquitinyl hydrolase 1</fullName>
        <ecNumber evidence="2">3.4.19.12</ecNumber>
    </recommendedName>
</protein>
<reference evidence="6" key="1">
    <citation type="submission" date="2025-08" db="UniProtKB">
        <authorList>
            <consortium name="Ensembl"/>
        </authorList>
    </citation>
    <scope>IDENTIFICATION</scope>
</reference>
<evidence type="ECO:0000259" key="5">
    <source>
        <dbReference type="PROSITE" id="PS50235"/>
    </source>
</evidence>
<dbReference type="PANTHER" id="PTHR21646:SF28">
    <property type="entry name" value="UBIQUITIN CARBOXYL-TERMINAL HYDROLASE 15"/>
    <property type="match status" value="1"/>
</dbReference>
<evidence type="ECO:0000256" key="4">
    <source>
        <dbReference type="SAM" id="MobiDB-lite"/>
    </source>
</evidence>
<dbReference type="PANTHER" id="PTHR21646">
    <property type="entry name" value="UBIQUITIN CARBOXYL-TERMINAL HYDROLASE"/>
    <property type="match status" value="1"/>
</dbReference>
<dbReference type="InterPro" id="IPR001394">
    <property type="entry name" value="Peptidase_C19_UCH"/>
</dbReference>
<dbReference type="PROSITE" id="PS00973">
    <property type="entry name" value="USP_2"/>
    <property type="match status" value="1"/>
</dbReference>
<dbReference type="GeneTree" id="ENSGT00940000154932"/>
<evidence type="ECO:0000256" key="1">
    <source>
        <dbReference type="ARBA" id="ARBA00000707"/>
    </source>
</evidence>
<evidence type="ECO:0000256" key="3">
    <source>
        <dbReference type="ARBA" id="ARBA00022801"/>
    </source>
</evidence>
<keyword evidence="3" id="KW-0378">Hydrolase</keyword>
<dbReference type="PROSITE" id="PS50235">
    <property type="entry name" value="USP_3"/>
    <property type="match status" value="1"/>
</dbReference>
<dbReference type="InterPro" id="IPR050185">
    <property type="entry name" value="Ub_carboxyl-term_hydrolase"/>
</dbReference>
<organism evidence="6 7">
    <name type="scientific">Xiphophorus couchianus</name>
    <name type="common">Monterrey platyfish</name>
    <dbReference type="NCBI Taxonomy" id="32473"/>
    <lineage>
        <taxon>Eukaryota</taxon>
        <taxon>Metazoa</taxon>
        <taxon>Chordata</taxon>
        <taxon>Craniata</taxon>
        <taxon>Vertebrata</taxon>
        <taxon>Euteleostomi</taxon>
        <taxon>Actinopterygii</taxon>
        <taxon>Neopterygii</taxon>
        <taxon>Teleostei</taxon>
        <taxon>Neoteleostei</taxon>
        <taxon>Acanthomorphata</taxon>
        <taxon>Ovalentaria</taxon>
        <taxon>Atherinomorphae</taxon>
        <taxon>Cyprinodontiformes</taxon>
        <taxon>Poeciliidae</taxon>
        <taxon>Poeciliinae</taxon>
        <taxon>Xiphophorus</taxon>
    </lineage>
</organism>
<dbReference type="SUPFAM" id="SSF54001">
    <property type="entry name" value="Cysteine proteinases"/>
    <property type="match status" value="1"/>
</dbReference>
<sequence length="175" mass="19603">MEYKPQKKAFFKLKDCIELFTTKEKLGAEDPWYCPNCKQHQQATKKLDLWSLPPVLVVHLKRFSYSRYMRDKLDSLVDFPLRDLDMSEFLINPNAGPCRYDLIAVSNHYGGMGGGHYTAYAKNKEDGKWYNFDDSSVSPASEDQIVVSDDECSAGGAGRGAASIRDSKKSGPSCG</sequence>
<dbReference type="InterPro" id="IPR038765">
    <property type="entry name" value="Papain-like_cys_pep_sf"/>
</dbReference>
<evidence type="ECO:0000313" key="6">
    <source>
        <dbReference type="Ensembl" id="ENSXCOP00000019574.1"/>
    </source>
</evidence>
<dbReference type="InterPro" id="IPR018200">
    <property type="entry name" value="USP_CS"/>
</dbReference>
<dbReference type="AlphaFoldDB" id="A0A3B5MJ38"/>
<dbReference type="EC" id="3.4.19.12" evidence="2"/>
<feature type="domain" description="USP" evidence="5">
    <location>
        <begin position="1"/>
        <end position="159"/>
    </location>
</feature>
<accession>A0A3B5MJ38</accession>
<dbReference type="Pfam" id="PF00443">
    <property type="entry name" value="UCH"/>
    <property type="match status" value="1"/>
</dbReference>
<name>A0A3B5MJ38_9TELE</name>
<dbReference type="Gene3D" id="3.90.70.10">
    <property type="entry name" value="Cysteine proteinases"/>
    <property type="match status" value="1"/>
</dbReference>
<comment type="catalytic activity">
    <reaction evidence="1">
        <text>Thiol-dependent hydrolysis of ester, thioester, amide, peptide and isopeptide bonds formed by the C-terminal Gly of ubiquitin (a 76-residue protein attached to proteins as an intracellular targeting signal).</text>
        <dbReference type="EC" id="3.4.19.12"/>
    </reaction>
</comment>
<dbReference type="STRING" id="32473.ENSXCOP00000019574"/>
<dbReference type="GO" id="GO:0016579">
    <property type="term" value="P:protein deubiquitination"/>
    <property type="evidence" value="ECO:0007669"/>
    <property type="project" value="InterPro"/>
</dbReference>
<dbReference type="Ensembl" id="ENSXCOT00000019819.1">
    <property type="protein sequence ID" value="ENSXCOP00000019574.1"/>
    <property type="gene ID" value="ENSXCOG00000014711.1"/>
</dbReference>
<reference evidence="6" key="2">
    <citation type="submission" date="2025-09" db="UniProtKB">
        <authorList>
            <consortium name="Ensembl"/>
        </authorList>
    </citation>
    <scope>IDENTIFICATION</scope>
</reference>
<evidence type="ECO:0000256" key="2">
    <source>
        <dbReference type="ARBA" id="ARBA00012759"/>
    </source>
</evidence>
<dbReference type="GO" id="GO:0004843">
    <property type="term" value="F:cysteine-type deubiquitinase activity"/>
    <property type="evidence" value="ECO:0007669"/>
    <property type="project" value="UniProtKB-EC"/>
</dbReference>
<proteinExistence type="predicted"/>
<evidence type="ECO:0000313" key="7">
    <source>
        <dbReference type="Proteomes" id="UP000261380"/>
    </source>
</evidence>
<dbReference type="GO" id="GO:0005634">
    <property type="term" value="C:nucleus"/>
    <property type="evidence" value="ECO:0007669"/>
    <property type="project" value="TreeGrafter"/>
</dbReference>